<comment type="caution">
    <text evidence="1">The sequence shown here is derived from an EMBL/GenBank/DDBJ whole genome shotgun (WGS) entry which is preliminary data.</text>
</comment>
<sequence length="144" mass="15658">MKRMLILSALTGVLTLTGCSTLNNVIGKYGSGMHEVQATNNNTAPITSKNGMLVDANNHMTLYTFDKDAMGKSECGAACLLVWPAFLAPDNAKASGQFAAFQREDGKYQWAMNGKPLYFYANDTKAGDKDGDNKLGVWHIVKMK</sequence>
<protein>
    <submittedName>
        <fullName evidence="1">Secreted repeat protein with Y-X4-D motif</fullName>
    </submittedName>
</protein>
<dbReference type="RefSeq" id="WP_110924183.1">
    <property type="nucleotide sequence ID" value="NZ_QJSU01000011.1"/>
</dbReference>
<dbReference type="InterPro" id="IPR005297">
    <property type="entry name" value="Lipoprotein_repeat"/>
</dbReference>
<evidence type="ECO:0000313" key="1">
    <source>
        <dbReference type="EMBL" id="PYE36714.1"/>
    </source>
</evidence>
<dbReference type="Proteomes" id="UP000247746">
    <property type="component" value="Unassembled WGS sequence"/>
</dbReference>
<reference evidence="1 2" key="1">
    <citation type="submission" date="2018-06" db="EMBL/GenBank/DDBJ databases">
        <title>Genomic Encyclopedia of Type Strains, Phase III (KMG-III): the genomes of soil and plant-associated and newly described type strains.</title>
        <authorList>
            <person name="Whitman W."/>
        </authorList>
    </citation>
    <scope>NUCLEOTIDE SEQUENCE [LARGE SCALE GENOMIC DNA]</scope>
    <source>
        <strain evidence="1 2">CECT 5889</strain>
    </source>
</reference>
<name>A0A2V4VN77_9GAMM</name>
<dbReference type="PROSITE" id="PS51257">
    <property type="entry name" value="PROKAR_LIPOPROTEIN"/>
    <property type="match status" value="1"/>
</dbReference>
<dbReference type="PANTHER" id="PTHR39335:SF1">
    <property type="entry name" value="BLL4220 PROTEIN"/>
    <property type="match status" value="1"/>
</dbReference>
<dbReference type="AlphaFoldDB" id="A0A2V4VN77"/>
<dbReference type="OrthoDB" id="9800666at2"/>
<proteinExistence type="predicted"/>
<accession>A0A2V4VN77</accession>
<evidence type="ECO:0000313" key="2">
    <source>
        <dbReference type="Proteomes" id="UP000247746"/>
    </source>
</evidence>
<organism evidence="1 2">
    <name type="scientific">Psychrobacter fozii</name>
    <dbReference type="NCBI Taxonomy" id="198480"/>
    <lineage>
        <taxon>Bacteria</taxon>
        <taxon>Pseudomonadati</taxon>
        <taxon>Pseudomonadota</taxon>
        <taxon>Gammaproteobacteria</taxon>
        <taxon>Moraxellales</taxon>
        <taxon>Moraxellaceae</taxon>
        <taxon>Psychrobacter</taxon>
    </lineage>
</organism>
<dbReference type="Pfam" id="PF03640">
    <property type="entry name" value="Lipoprotein_15"/>
    <property type="match status" value="2"/>
</dbReference>
<dbReference type="PANTHER" id="PTHR39335">
    <property type="entry name" value="BLL4220 PROTEIN"/>
    <property type="match status" value="1"/>
</dbReference>
<keyword evidence="2" id="KW-1185">Reference proteome</keyword>
<dbReference type="EMBL" id="QJSU01000011">
    <property type="protein sequence ID" value="PYE36714.1"/>
    <property type="molecule type" value="Genomic_DNA"/>
</dbReference>
<gene>
    <name evidence="1" type="ORF">DFP82_11163</name>
</gene>
<dbReference type="GO" id="GO:0043448">
    <property type="term" value="P:alkane catabolic process"/>
    <property type="evidence" value="ECO:0007669"/>
    <property type="project" value="TreeGrafter"/>
</dbReference>